<protein>
    <submittedName>
        <fullName evidence="2">Uncharacterized protein</fullName>
    </submittedName>
</protein>
<dbReference type="AlphaFoldDB" id="A0A5U8XTQ1"/>
<feature type="transmembrane region" description="Helical" evidence="1">
    <location>
        <begin position="6"/>
        <end position="26"/>
    </location>
</feature>
<evidence type="ECO:0000313" key="2">
    <source>
        <dbReference type="EMBL" id="EBS0566308.1"/>
    </source>
</evidence>
<keyword evidence="1" id="KW-1133">Transmembrane helix</keyword>
<feature type="transmembrane region" description="Helical" evidence="1">
    <location>
        <begin position="33"/>
        <end position="54"/>
    </location>
</feature>
<keyword evidence="1" id="KW-0472">Membrane</keyword>
<evidence type="ECO:0000256" key="1">
    <source>
        <dbReference type="SAM" id="Phobius"/>
    </source>
</evidence>
<accession>A0A5U8XTQ1</accession>
<keyword evidence="1" id="KW-0812">Transmembrane</keyword>
<proteinExistence type="predicted"/>
<sequence length="65" mass="7368">MYNLIMSILTITISTVSGTLLAIVLYRDEDINLGHITVFVICLLLIMYTIYMLLRGEKTKDDADV</sequence>
<gene>
    <name evidence="2" type="ORF">DTU56_24890</name>
</gene>
<organism evidence="2">
    <name type="scientific">Salmonella muenchen</name>
    <dbReference type="NCBI Taxonomy" id="596"/>
    <lineage>
        <taxon>Bacteria</taxon>
        <taxon>Pseudomonadati</taxon>
        <taxon>Pseudomonadota</taxon>
        <taxon>Gammaproteobacteria</taxon>
        <taxon>Enterobacterales</taxon>
        <taxon>Enterobacteriaceae</taxon>
        <taxon>Salmonella</taxon>
    </lineage>
</organism>
<reference evidence="2" key="1">
    <citation type="submission" date="2018-07" db="EMBL/GenBank/DDBJ databases">
        <authorList>
            <person name="Ashton P.M."/>
            <person name="Dallman T."/>
            <person name="Nair S."/>
            <person name="De Pinna E."/>
            <person name="Peters T."/>
            <person name="Grant K."/>
        </authorList>
    </citation>
    <scope>NUCLEOTIDE SEQUENCE</scope>
    <source>
        <strain evidence="2">142535</strain>
    </source>
</reference>
<dbReference type="EMBL" id="AAGUDP010000045">
    <property type="protein sequence ID" value="EBS0566308.1"/>
    <property type="molecule type" value="Genomic_DNA"/>
</dbReference>
<name>A0A5U8XTQ1_SALMU</name>
<comment type="caution">
    <text evidence="2">The sequence shown here is derived from an EMBL/GenBank/DDBJ whole genome shotgun (WGS) entry which is preliminary data.</text>
</comment>